<proteinExistence type="predicted"/>
<keyword evidence="3" id="KW-1185">Reference proteome</keyword>
<dbReference type="EMBL" id="JAUJYO010000001">
    <property type="protein sequence ID" value="KAK1326775.1"/>
    <property type="molecule type" value="Genomic_DNA"/>
</dbReference>
<comment type="caution">
    <text evidence="2">The sequence shown here is derived from an EMBL/GenBank/DDBJ whole genome shotgun (WGS) entry which is preliminary data.</text>
</comment>
<feature type="region of interest" description="Disordered" evidence="1">
    <location>
        <begin position="1"/>
        <end position="48"/>
    </location>
</feature>
<accession>A0AAV9FRW0</accession>
<evidence type="ECO:0000256" key="1">
    <source>
        <dbReference type="SAM" id="MobiDB-lite"/>
    </source>
</evidence>
<evidence type="ECO:0000313" key="3">
    <source>
        <dbReference type="Proteomes" id="UP001180020"/>
    </source>
</evidence>
<reference evidence="2" key="2">
    <citation type="submission" date="2023-06" db="EMBL/GenBank/DDBJ databases">
        <authorList>
            <person name="Ma L."/>
            <person name="Liu K.-W."/>
            <person name="Li Z."/>
            <person name="Hsiao Y.-Y."/>
            <person name="Qi Y."/>
            <person name="Fu T."/>
            <person name="Tang G."/>
            <person name="Zhang D."/>
            <person name="Sun W.-H."/>
            <person name="Liu D.-K."/>
            <person name="Li Y."/>
            <person name="Chen G.-Z."/>
            <person name="Liu X.-D."/>
            <person name="Liao X.-Y."/>
            <person name="Jiang Y.-T."/>
            <person name="Yu X."/>
            <person name="Hao Y."/>
            <person name="Huang J."/>
            <person name="Zhao X.-W."/>
            <person name="Ke S."/>
            <person name="Chen Y.-Y."/>
            <person name="Wu W.-L."/>
            <person name="Hsu J.-L."/>
            <person name="Lin Y.-F."/>
            <person name="Huang M.-D."/>
            <person name="Li C.-Y."/>
            <person name="Huang L."/>
            <person name="Wang Z.-W."/>
            <person name="Zhao X."/>
            <person name="Zhong W.-Y."/>
            <person name="Peng D.-H."/>
            <person name="Ahmad S."/>
            <person name="Lan S."/>
            <person name="Zhang J.-S."/>
            <person name="Tsai W.-C."/>
            <person name="Van De Peer Y."/>
            <person name="Liu Z.-J."/>
        </authorList>
    </citation>
    <scope>NUCLEOTIDE SEQUENCE</scope>
    <source>
        <strain evidence="2">CP</strain>
        <tissue evidence="2">Leaves</tissue>
    </source>
</reference>
<evidence type="ECO:0000313" key="2">
    <source>
        <dbReference type="EMBL" id="KAK1326775.1"/>
    </source>
</evidence>
<feature type="compositionally biased region" description="Polar residues" evidence="1">
    <location>
        <begin position="1"/>
        <end position="10"/>
    </location>
</feature>
<name>A0AAV9FRW0_ACOCL</name>
<organism evidence="2 3">
    <name type="scientific">Acorus calamus</name>
    <name type="common">Sweet flag</name>
    <dbReference type="NCBI Taxonomy" id="4465"/>
    <lineage>
        <taxon>Eukaryota</taxon>
        <taxon>Viridiplantae</taxon>
        <taxon>Streptophyta</taxon>
        <taxon>Embryophyta</taxon>
        <taxon>Tracheophyta</taxon>
        <taxon>Spermatophyta</taxon>
        <taxon>Magnoliopsida</taxon>
        <taxon>Liliopsida</taxon>
        <taxon>Acoraceae</taxon>
        <taxon>Acorus</taxon>
    </lineage>
</organism>
<sequence length="66" mass="7160">MALGTTSVSQVPRAKKGSGRNHKNKSKGVGSPQSAKKSKAAFKDVHPTKKSIKSYLAIQDFIRDYV</sequence>
<dbReference type="AlphaFoldDB" id="A0AAV9FRW0"/>
<gene>
    <name evidence="2" type="ORF">QJS10_CPA01g00728</name>
</gene>
<reference evidence="2" key="1">
    <citation type="journal article" date="2023" name="Nat. Commun.">
        <title>Diploid and tetraploid genomes of Acorus and the evolution of monocots.</title>
        <authorList>
            <person name="Ma L."/>
            <person name="Liu K.W."/>
            <person name="Li Z."/>
            <person name="Hsiao Y.Y."/>
            <person name="Qi Y."/>
            <person name="Fu T."/>
            <person name="Tang G.D."/>
            <person name="Zhang D."/>
            <person name="Sun W.H."/>
            <person name="Liu D.K."/>
            <person name="Li Y."/>
            <person name="Chen G.Z."/>
            <person name="Liu X.D."/>
            <person name="Liao X.Y."/>
            <person name="Jiang Y.T."/>
            <person name="Yu X."/>
            <person name="Hao Y."/>
            <person name="Huang J."/>
            <person name="Zhao X.W."/>
            <person name="Ke S."/>
            <person name="Chen Y.Y."/>
            <person name="Wu W.L."/>
            <person name="Hsu J.L."/>
            <person name="Lin Y.F."/>
            <person name="Huang M.D."/>
            <person name="Li C.Y."/>
            <person name="Huang L."/>
            <person name="Wang Z.W."/>
            <person name="Zhao X."/>
            <person name="Zhong W.Y."/>
            <person name="Peng D.H."/>
            <person name="Ahmad S."/>
            <person name="Lan S."/>
            <person name="Zhang J.S."/>
            <person name="Tsai W.C."/>
            <person name="Van de Peer Y."/>
            <person name="Liu Z.J."/>
        </authorList>
    </citation>
    <scope>NUCLEOTIDE SEQUENCE</scope>
    <source>
        <strain evidence="2">CP</strain>
    </source>
</reference>
<feature type="compositionally biased region" description="Basic residues" evidence="1">
    <location>
        <begin position="13"/>
        <end position="26"/>
    </location>
</feature>
<protein>
    <submittedName>
        <fullName evidence="2">Uncharacterized protein</fullName>
    </submittedName>
</protein>
<dbReference type="Proteomes" id="UP001180020">
    <property type="component" value="Unassembled WGS sequence"/>
</dbReference>